<gene>
    <name evidence="2" type="ORF">IE37_03140</name>
</gene>
<accession>A0A315XTR8</accession>
<dbReference type="EMBL" id="QGDI01000015">
    <property type="protein sequence ID" value="PWJ10250.1"/>
    <property type="molecule type" value="Genomic_DNA"/>
</dbReference>
<feature type="chain" id="PRO_5016431065" evidence="1">
    <location>
        <begin position="26"/>
        <end position="222"/>
    </location>
</feature>
<evidence type="ECO:0000256" key="1">
    <source>
        <dbReference type="SAM" id="SignalP"/>
    </source>
</evidence>
<keyword evidence="1" id="KW-0732">Signal</keyword>
<evidence type="ECO:0000313" key="2">
    <source>
        <dbReference type="EMBL" id="PWJ10250.1"/>
    </source>
</evidence>
<dbReference type="OrthoDB" id="1827549at2"/>
<name>A0A315XTR8_RUMFL</name>
<evidence type="ECO:0000313" key="3">
    <source>
        <dbReference type="Proteomes" id="UP000245720"/>
    </source>
</evidence>
<dbReference type="AlphaFoldDB" id="A0A315XTR8"/>
<sequence>MKKRKVLTGSAVLLAVLAAAGGIMAYLGASDDAENTVEVAHDKITVTENFPKPSDLSSNSNNYYTKEVAVANTGNVDCYVRVYADFPDSRTAAESYYSADGVNYYSAVRDAELSGDTQTDDNGRTLHTQSFVNMLNSRDGEWIFVPDDDSSEKLRGYFYYKEPVKVGESTPDLFTNVMIKTGEAPESLDLVVYAESVDCVYEESGQAKTYADYASAWNAFLN</sequence>
<comment type="caution">
    <text evidence="2">The sequence shown here is derived from an EMBL/GenBank/DDBJ whole genome shotgun (WGS) entry which is preliminary data.</text>
</comment>
<protein>
    <submittedName>
        <fullName evidence="2">Alternate signal-mediated exported protein</fullName>
    </submittedName>
</protein>
<proteinExistence type="predicted"/>
<organism evidence="2 3">
    <name type="scientific">Ruminococcus flavefaciens</name>
    <dbReference type="NCBI Taxonomy" id="1265"/>
    <lineage>
        <taxon>Bacteria</taxon>
        <taxon>Bacillati</taxon>
        <taxon>Bacillota</taxon>
        <taxon>Clostridia</taxon>
        <taxon>Eubacteriales</taxon>
        <taxon>Oscillospiraceae</taxon>
        <taxon>Ruminococcus</taxon>
    </lineage>
</organism>
<reference evidence="2 3" key="1">
    <citation type="submission" date="2018-05" db="EMBL/GenBank/DDBJ databases">
        <title>The Hungate 1000. A catalogue of reference genomes from the rumen microbiome.</title>
        <authorList>
            <person name="Kelly W."/>
        </authorList>
    </citation>
    <scope>NUCLEOTIDE SEQUENCE [LARGE SCALE GENOMIC DNA]</scope>
    <source>
        <strain evidence="2 3">SAb67</strain>
    </source>
</reference>
<feature type="signal peptide" evidence="1">
    <location>
        <begin position="1"/>
        <end position="25"/>
    </location>
</feature>
<dbReference type="Proteomes" id="UP000245720">
    <property type="component" value="Unassembled WGS sequence"/>
</dbReference>
<dbReference type="RefSeq" id="WP_109727814.1">
    <property type="nucleotide sequence ID" value="NZ_CACVSX010000028.1"/>
</dbReference>